<evidence type="ECO:0000313" key="2">
    <source>
        <dbReference type="Proteomes" id="UP001145114"/>
    </source>
</evidence>
<sequence length="78" mass="9004">MEDEERHWINAVESVKRSKENVVFTYSTVKSPQGEDNYICNAHHSSGKTRRSATCPTKSRAKQDVCRKILDEWGDFQS</sequence>
<proteinExistence type="predicted"/>
<accession>A0ACC1HD28</accession>
<organism evidence="1 2">
    <name type="scientific">Spiromyces aspiralis</name>
    <dbReference type="NCBI Taxonomy" id="68401"/>
    <lineage>
        <taxon>Eukaryota</taxon>
        <taxon>Fungi</taxon>
        <taxon>Fungi incertae sedis</taxon>
        <taxon>Zoopagomycota</taxon>
        <taxon>Kickxellomycotina</taxon>
        <taxon>Kickxellomycetes</taxon>
        <taxon>Kickxellales</taxon>
        <taxon>Kickxellaceae</taxon>
        <taxon>Spiromyces</taxon>
    </lineage>
</organism>
<protein>
    <submittedName>
        <fullName evidence="1">Uncharacterized protein</fullName>
    </submittedName>
</protein>
<keyword evidence="2" id="KW-1185">Reference proteome</keyword>
<reference evidence="1" key="1">
    <citation type="submission" date="2022-06" db="EMBL/GenBank/DDBJ databases">
        <title>Phylogenomic reconstructions and comparative analyses of Kickxellomycotina fungi.</title>
        <authorList>
            <person name="Reynolds N.K."/>
            <person name="Stajich J.E."/>
            <person name="Barry K."/>
            <person name="Grigoriev I.V."/>
            <person name="Crous P."/>
            <person name="Smith M.E."/>
        </authorList>
    </citation>
    <scope>NUCLEOTIDE SEQUENCE</scope>
    <source>
        <strain evidence="1">RSA 2271</strain>
    </source>
</reference>
<name>A0ACC1HD28_9FUNG</name>
<dbReference type="EMBL" id="JAMZIH010007523">
    <property type="protein sequence ID" value="KAJ1672998.1"/>
    <property type="molecule type" value="Genomic_DNA"/>
</dbReference>
<gene>
    <name evidence="1" type="ORF">EV182_006081</name>
</gene>
<dbReference type="Proteomes" id="UP001145114">
    <property type="component" value="Unassembled WGS sequence"/>
</dbReference>
<comment type="caution">
    <text evidence="1">The sequence shown here is derived from an EMBL/GenBank/DDBJ whole genome shotgun (WGS) entry which is preliminary data.</text>
</comment>
<evidence type="ECO:0000313" key="1">
    <source>
        <dbReference type="EMBL" id="KAJ1672998.1"/>
    </source>
</evidence>